<feature type="transmembrane region" description="Helical" evidence="6">
    <location>
        <begin position="56"/>
        <end position="83"/>
    </location>
</feature>
<gene>
    <name evidence="8" type="ORF">BD833_110129</name>
</gene>
<dbReference type="GO" id="GO:0016020">
    <property type="term" value="C:membrane"/>
    <property type="evidence" value="ECO:0007669"/>
    <property type="project" value="UniProtKB-SubCell"/>
</dbReference>
<proteinExistence type="predicted"/>
<comment type="caution">
    <text evidence="8">The sequence shown here is derived from an EMBL/GenBank/DDBJ whole genome shotgun (WGS) entry which is preliminary data.</text>
</comment>
<feature type="transmembrane region" description="Helical" evidence="6">
    <location>
        <begin position="104"/>
        <end position="125"/>
    </location>
</feature>
<feature type="region of interest" description="Disordered" evidence="5">
    <location>
        <begin position="312"/>
        <end position="401"/>
    </location>
</feature>
<evidence type="ECO:0000256" key="5">
    <source>
        <dbReference type="SAM" id="MobiDB-lite"/>
    </source>
</evidence>
<dbReference type="Pfam" id="PF00924">
    <property type="entry name" value="MS_channel_2nd"/>
    <property type="match status" value="1"/>
</dbReference>
<feature type="compositionally biased region" description="Basic and acidic residues" evidence="5">
    <location>
        <begin position="377"/>
        <end position="386"/>
    </location>
</feature>
<evidence type="ECO:0000313" key="9">
    <source>
        <dbReference type="Proteomes" id="UP000322499"/>
    </source>
</evidence>
<dbReference type="PANTHER" id="PTHR30566">
    <property type="entry name" value="YNAI-RELATED MECHANOSENSITIVE ION CHANNEL"/>
    <property type="match status" value="1"/>
</dbReference>
<feature type="compositionally biased region" description="Pro residues" evidence="5">
    <location>
        <begin position="329"/>
        <end position="341"/>
    </location>
</feature>
<dbReference type="InterPro" id="IPR006685">
    <property type="entry name" value="MscS_channel_2nd"/>
</dbReference>
<evidence type="ECO:0000256" key="3">
    <source>
        <dbReference type="ARBA" id="ARBA00022989"/>
    </source>
</evidence>
<evidence type="ECO:0000256" key="6">
    <source>
        <dbReference type="SAM" id="Phobius"/>
    </source>
</evidence>
<organism evidence="8 9">
    <name type="scientific">Blastococcus xanthinilyticus</name>
    <dbReference type="NCBI Taxonomy" id="1564164"/>
    <lineage>
        <taxon>Bacteria</taxon>
        <taxon>Bacillati</taxon>
        <taxon>Actinomycetota</taxon>
        <taxon>Actinomycetes</taxon>
        <taxon>Geodermatophilales</taxon>
        <taxon>Geodermatophilaceae</taxon>
        <taxon>Blastococcus</taxon>
    </lineage>
</organism>
<dbReference type="PANTHER" id="PTHR30566:SF25">
    <property type="entry name" value="INNER MEMBRANE PROTEIN"/>
    <property type="match status" value="1"/>
</dbReference>
<evidence type="ECO:0000256" key="1">
    <source>
        <dbReference type="ARBA" id="ARBA00004370"/>
    </source>
</evidence>
<evidence type="ECO:0000256" key="4">
    <source>
        <dbReference type="ARBA" id="ARBA00023136"/>
    </source>
</evidence>
<evidence type="ECO:0000313" key="8">
    <source>
        <dbReference type="EMBL" id="TYP86239.1"/>
    </source>
</evidence>
<dbReference type="RefSeq" id="WP_243737706.1">
    <property type="nucleotide sequence ID" value="NZ_VNHW01000010.1"/>
</dbReference>
<dbReference type="InterPro" id="IPR010920">
    <property type="entry name" value="LSM_dom_sf"/>
</dbReference>
<keyword evidence="4 6" id="KW-0472">Membrane</keyword>
<dbReference type="Gene3D" id="2.30.30.60">
    <property type="match status" value="1"/>
</dbReference>
<reference evidence="8 9" key="1">
    <citation type="submission" date="2019-07" db="EMBL/GenBank/DDBJ databases">
        <title>Genomic Encyclopedia of Archaeal and Bacterial Type Strains, Phase II (KMG-II): from individual species to whole genera.</title>
        <authorList>
            <person name="Goeker M."/>
        </authorList>
    </citation>
    <scope>NUCLEOTIDE SEQUENCE [LARGE SCALE GENOMIC DNA]</scope>
    <source>
        <strain evidence="8 9">DSM 46842</strain>
    </source>
</reference>
<dbReference type="InterPro" id="IPR023408">
    <property type="entry name" value="MscS_beta-dom_sf"/>
</dbReference>
<accession>A0A5S5CV86</accession>
<dbReference type="Gene3D" id="1.10.287.1260">
    <property type="match status" value="1"/>
</dbReference>
<keyword evidence="3 6" id="KW-1133">Transmembrane helix</keyword>
<dbReference type="EMBL" id="VNHW01000010">
    <property type="protein sequence ID" value="TYP86239.1"/>
    <property type="molecule type" value="Genomic_DNA"/>
</dbReference>
<sequence>MLIGVVVRRVGRGSPVTADLSRRGRTPLRALLVLVALTVVLEAADDLGDWTEVVVHVLALAVIATVGWLVAVAVFVAADAWLARYDVDVADNRHARRVRTQISLLRRLVVVLVAVLTLAAMLLTFPGARAAGASILASAGVISIVAGLAAQTSLANVFAGLQLAFTDAIRVDDVVVVEEEWGRIEEITLTYVVVHVWDDRRLVLPSTYFTTTPFENWTRKESAVLGAVELDVDWTTPFDRMREELDRLVAGDENWDERVKVLQVTDAVGSLVRVRVLVSAQDAGTLWDLRCAVREGLVGWLQREAPHALPRVRNEGAPGYEVAGRRGPRPAPDPRTAPRPARPADRGPAAGEGLFTGSLEARRRSQAFAGPSEEDQAERARHDRSAADGGTAEQKTVPPAH</sequence>
<dbReference type="GO" id="GO:0055085">
    <property type="term" value="P:transmembrane transport"/>
    <property type="evidence" value="ECO:0007669"/>
    <property type="project" value="InterPro"/>
</dbReference>
<dbReference type="Proteomes" id="UP000322499">
    <property type="component" value="Unassembled WGS sequence"/>
</dbReference>
<feature type="transmembrane region" description="Helical" evidence="6">
    <location>
        <begin position="131"/>
        <end position="150"/>
    </location>
</feature>
<protein>
    <submittedName>
        <fullName evidence="8">Small-conductance mechanosensitive channel</fullName>
    </submittedName>
</protein>
<name>A0A5S5CV86_9ACTN</name>
<evidence type="ECO:0000256" key="2">
    <source>
        <dbReference type="ARBA" id="ARBA00022692"/>
    </source>
</evidence>
<dbReference type="AlphaFoldDB" id="A0A5S5CV86"/>
<feature type="domain" description="Mechanosensitive ion channel MscS" evidence="7">
    <location>
        <begin position="153"/>
        <end position="219"/>
    </location>
</feature>
<dbReference type="SUPFAM" id="SSF50182">
    <property type="entry name" value="Sm-like ribonucleoproteins"/>
    <property type="match status" value="1"/>
</dbReference>
<evidence type="ECO:0000259" key="7">
    <source>
        <dbReference type="Pfam" id="PF00924"/>
    </source>
</evidence>
<keyword evidence="2 6" id="KW-0812">Transmembrane</keyword>
<comment type="subcellular location">
    <subcellularLocation>
        <location evidence="1">Membrane</location>
    </subcellularLocation>
</comment>
<feature type="transmembrane region" description="Helical" evidence="6">
    <location>
        <begin position="28"/>
        <end position="44"/>
    </location>
</feature>
<keyword evidence="9" id="KW-1185">Reference proteome</keyword>